<evidence type="ECO:0000313" key="3">
    <source>
        <dbReference type="Proteomes" id="UP000460257"/>
    </source>
</evidence>
<feature type="domain" description="DUF4422" evidence="1">
    <location>
        <begin position="14"/>
        <end position="221"/>
    </location>
</feature>
<name>A0A6N7J322_9FIRM</name>
<dbReference type="Pfam" id="PF14393">
    <property type="entry name" value="DUF4422"/>
    <property type="match status" value="1"/>
</dbReference>
<accession>A0A6N7J322</accession>
<dbReference type="EMBL" id="VOGC01000007">
    <property type="protein sequence ID" value="MQN02149.1"/>
    <property type="molecule type" value="Genomic_DNA"/>
</dbReference>
<dbReference type="InterPro" id="IPR025536">
    <property type="entry name" value="DUF4422"/>
</dbReference>
<proteinExistence type="predicted"/>
<organism evidence="2 3">
    <name type="scientific">Candidatus Weimeria bifida</name>
    <dbReference type="NCBI Taxonomy" id="2599074"/>
    <lineage>
        <taxon>Bacteria</taxon>
        <taxon>Bacillati</taxon>
        <taxon>Bacillota</taxon>
        <taxon>Clostridia</taxon>
        <taxon>Lachnospirales</taxon>
        <taxon>Lachnospiraceae</taxon>
        <taxon>Candidatus Weimeria</taxon>
    </lineage>
</organism>
<evidence type="ECO:0000313" key="2">
    <source>
        <dbReference type="EMBL" id="MQN02149.1"/>
    </source>
</evidence>
<dbReference type="AlphaFoldDB" id="A0A6N7J322"/>
<comment type="caution">
    <text evidence="2">The sequence shown here is derived from an EMBL/GenBank/DDBJ whole genome shotgun (WGS) entry which is preliminary data.</text>
</comment>
<dbReference type="Proteomes" id="UP000460257">
    <property type="component" value="Unassembled WGS sequence"/>
</dbReference>
<evidence type="ECO:0000259" key="1">
    <source>
        <dbReference type="Pfam" id="PF14393"/>
    </source>
</evidence>
<gene>
    <name evidence="2" type="ORF">FRC54_09695</name>
</gene>
<keyword evidence="3" id="KW-1185">Reference proteome</keyword>
<protein>
    <submittedName>
        <fullName evidence="2">DUF4422 domain-containing protein</fullName>
    </submittedName>
</protein>
<reference evidence="2" key="1">
    <citation type="journal article" date="2020" name="Appl. Environ. Microbiol.">
        <title>Medium-Chain Fatty Acid Synthesis by 'Candidatus Weimeria bifida' gen. nov., sp. nov., and 'Candidatus Pseudoramibacter fermentans' sp. nov.</title>
        <authorList>
            <person name="Scarborough M.J."/>
            <person name="Myers K.S."/>
            <person name="Donohue T.J."/>
            <person name="Noguera D.R."/>
        </authorList>
    </citation>
    <scope>NUCLEOTIDE SEQUENCE</scope>
    <source>
        <strain evidence="2">LCO1.1</strain>
    </source>
</reference>
<sequence length="266" mass="32027">MNQSDIPASGSDIKIIVAAHKPYAMPKDRMYLPVHVGAAGKKTIEGYQRDDEGDNISKYNPYFCELTGLYWAWKNLDADYIGLVHYRRHFAMDGRTLEYRQIKPYLNRIKVFTPKKRWYVIETLGSHYDHTHYHMHLEITKEVLAEKYPEYIRFFDRALKHRWGYMFNMSIMRRDLLDEYCNWLFDILFEVYHRVEAANYTSFEKRYVGRMGEILFNVWLEYMLGTSRIFKRETMELPFDVEENMLVKVPAFLKAKFFGEKYDKSF</sequence>